<keyword evidence="2" id="KW-0732">Signal</keyword>
<dbReference type="Gene3D" id="1.10.530.10">
    <property type="match status" value="1"/>
</dbReference>
<dbReference type="Pfam" id="PF07833">
    <property type="entry name" value="Cu_amine_oxidN1"/>
    <property type="match status" value="1"/>
</dbReference>
<dbReference type="Pfam" id="PF01832">
    <property type="entry name" value="Glucosaminidase"/>
    <property type="match status" value="1"/>
</dbReference>
<dbReference type="GO" id="GO:0004040">
    <property type="term" value="F:amidase activity"/>
    <property type="evidence" value="ECO:0007669"/>
    <property type="project" value="InterPro"/>
</dbReference>
<protein>
    <submittedName>
        <fullName evidence="4">Flagellum-specific peptidoglycan hydrolase FlgJ</fullName>
    </submittedName>
</protein>
<dbReference type="InterPro" id="IPR002901">
    <property type="entry name" value="MGlyc_endo_b_GlcNAc-like_dom"/>
</dbReference>
<name>A0A1M6BW36_9FIRM</name>
<evidence type="ECO:0000313" key="5">
    <source>
        <dbReference type="Proteomes" id="UP000184052"/>
    </source>
</evidence>
<evidence type="ECO:0000259" key="3">
    <source>
        <dbReference type="SMART" id="SM00047"/>
    </source>
</evidence>
<evidence type="ECO:0000313" key="4">
    <source>
        <dbReference type="EMBL" id="SHI52833.1"/>
    </source>
</evidence>
<dbReference type="InterPro" id="IPR012854">
    <property type="entry name" value="Cu_amine_oxidase-like_N"/>
</dbReference>
<feature type="chain" id="PRO_5039277014" evidence="2">
    <location>
        <begin position="26"/>
        <end position="871"/>
    </location>
</feature>
<organism evidence="4 5">
    <name type="scientific">Dethiosulfatibacter aminovorans DSM 17477</name>
    <dbReference type="NCBI Taxonomy" id="1121476"/>
    <lineage>
        <taxon>Bacteria</taxon>
        <taxon>Bacillati</taxon>
        <taxon>Bacillota</taxon>
        <taxon>Tissierellia</taxon>
        <taxon>Dethiosulfatibacter</taxon>
    </lineage>
</organism>
<dbReference type="STRING" id="1121476.SAMN02745751_00491"/>
<feature type="domain" description="Mannosyl-glycoprotein endo-beta-N-acetylglucosamidase-like" evidence="3">
    <location>
        <begin position="708"/>
        <end position="867"/>
    </location>
</feature>
<dbReference type="PANTHER" id="PTHR33308">
    <property type="entry name" value="PEPTIDOGLYCAN HYDROLASE FLGJ"/>
    <property type="match status" value="1"/>
</dbReference>
<evidence type="ECO:0000256" key="1">
    <source>
        <dbReference type="ARBA" id="ARBA00022801"/>
    </source>
</evidence>
<dbReference type="AlphaFoldDB" id="A0A1M6BW36"/>
<keyword evidence="5" id="KW-1185">Reference proteome</keyword>
<dbReference type="EMBL" id="FQZL01000005">
    <property type="protein sequence ID" value="SHI52833.1"/>
    <property type="molecule type" value="Genomic_DNA"/>
</dbReference>
<evidence type="ECO:0000256" key="2">
    <source>
        <dbReference type="SAM" id="SignalP"/>
    </source>
</evidence>
<reference evidence="4 5" key="1">
    <citation type="submission" date="2016-11" db="EMBL/GenBank/DDBJ databases">
        <authorList>
            <person name="Jaros S."/>
            <person name="Januszkiewicz K."/>
            <person name="Wedrychowicz H."/>
        </authorList>
    </citation>
    <scope>NUCLEOTIDE SEQUENCE [LARGE SCALE GENOMIC DNA]</scope>
    <source>
        <strain evidence="4 5">DSM 17477</strain>
    </source>
</reference>
<dbReference type="SMART" id="SM00047">
    <property type="entry name" value="LYZ2"/>
    <property type="match status" value="1"/>
</dbReference>
<dbReference type="RefSeq" id="WP_073046594.1">
    <property type="nucleotide sequence ID" value="NZ_FQZL01000005.1"/>
</dbReference>
<dbReference type="Gene3D" id="4.10.80.30">
    <property type="entry name" value="DNA polymerase, domain 6"/>
    <property type="match status" value="1"/>
</dbReference>
<dbReference type="InterPro" id="IPR036582">
    <property type="entry name" value="Mao_N_sf"/>
</dbReference>
<dbReference type="Gene3D" id="2.60.120.430">
    <property type="entry name" value="Galactose-binding lectin"/>
    <property type="match status" value="1"/>
</dbReference>
<dbReference type="SUPFAM" id="SSF55383">
    <property type="entry name" value="Copper amine oxidase, domain N"/>
    <property type="match status" value="1"/>
</dbReference>
<dbReference type="PANTHER" id="PTHR33308:SF9">
    <property type="entry name" value="PEPTIDOGLYCAN HYDROLASE FLGJ"/>
    <property type="match status" value="1"/>
</dbReference>
<sequence length="871" mass="97337">MFKRIMTTILAAAMLAFLPQVPVIAEASELTTDINLVVDGEDITELSAPVIVDNRTLIPVRFVAEALGAEVGWDGETYTVTVDKGKDHLRLIIDSRLVQYDLGESYQIIDVAPRIINDRTYVPLRVVSNALGIGISWDGDTRTVYVDSSETSDVEPFYELNMVSLEEGDTITGKTDIEIDVPDKYKDIDGNLRLLLLDGETGTGFIKDSRDVADSILTFIPGTETQENKVLAAVLYDKNGNFLAGDALSVDIDVDPKVELPEIKDYSRHQDELVLNPDINFLSKYVIYEFQNLKTGKVTKTSERDPYGSYTFTPSFEEAGEYTVKATAYDTEENSYVGEALHVTIDVDRSLSLSGVYDGKTIDSPVALIASRNYDVTETQYIIRDPDTGRETLLRSQPYGEFDWFPSSEDGFDGEMDLIVRVKDTGAVAYEDLEISDEELIHDFDDLDGLLLTQYPSDSQGDMDTSSRSKDGRSVKLSYDFTTMIPDDQSITFIEFGKDGRKIDGKPASFSMWVYGDDSDHWLRCRIIDAAGELYKIDFADEVDWKGWKKVTAEIPYGVTYPISLKNIYIAEIEYDERDDGAIYIDQLTANYAKESPSNFHDSEPVRVTVDGSPRLLLKGVGPGQVLTGDVNLSVASNLDIDSVEYYMKNLNSGKTTLLGEASAGTKVTFSPTEYDSGDISIYAVGYYDDKEIESEAVDLEVFLGETYTSEPISGKMEFKEMASEMAVESYKKTGMSAALQTAQAILETGWGQYIPVDKYDGTFSNNLFGIKGTGSNGSVIVNTWEVYNGVSFRCDDYFRAYETPEESWVDHKALLLEKERYEGFRDVMYDYTLGAFAIRRAGYATDPDYPIKLIYIINHYDLIDLDRISI</sequence>
<accession>A0A1M6BW36</accession>
<dbReference type="Proteomes" id="UP000184052">
    <property type="component" value="Unassembled WGS sequence"/>
</dbReference>
<feature type="signal peptide" evidence="2">
    <location>
        <begin position="1"/>
        <end position="25"/>
    </location>
</feature>
<dbReference type="InterPro" id="IPR051056">
    <property type="entry name" value="Glycosyl_Hydrolase_73"/>
</dbReference>
<dbReference type="Gene3D" id="3.30.457.10">
    <property type="entry name" value="Copper amine oxidase-like, N-terminal domain"/>
    <property type="match status" value="1"/>
</dbReference>
<gene>
    <name evidence="4" type="ORF">SAMN02745751_00491</name>
</gene>
<proteinExistence type="predicted"/>
<keyword evidence="1 4" id="KW-0378">Hydrolase</keyword>